<accession>A0AAN9PWT5</accession>
<name>A0AAN9PWT5_CANGL</name>
<protein>
    <submittedName>
        <fullName evidence="1">Uncharacterized protein</fullName>
    </submittedName>
</protein>
<evidence type="ECO:0000313" key="1">
    <source>
        <dbReference type="EMBL" id="KAK7315380.1"/>
    </source>
</evidence>
<dbReference type="AlphaFoldDB" id="A0AAN9PWT5"/>
<evidence type="ECO:0000313" key="2">
    <source>
        <dbReference type="Proteomes" id="UP001367508"/>
    </source>
</evidence>
<proteinExistence type="predicted"/>
<dbReference type="Proteomes" id="UP001367508">
    <property type="component" value="Unassembled WGS sequence"/>
</dbReference>
<reference evidence="1 2" key="1">
    <citation type="submission" date="2024-01" db="EMBL/GenBank/DDBJ databases">
        <title>The genomes of 5 underutilized Papilionoideae crops provide insights into root nodulation and disease resistanc.</title>
        <authorList>
            <person name="Jiang F."/>
        </authorList>
    </citation>
    <scope>NUCLEOTIDE SEQUENCE [LARGE SCALE GENOMIC DNA]</scope>
    <source>
        <strain evidence="1">LVBAO_FW01</strain>
        <tissue evidence="1">Leaves</tissue>
    </source>
</reference>
<organism evidence="1 2">
    <name type="scientific">Canavalia gladiata</name>
    <name type="common">Sword bean</name>
    <name type="synonym">Dolichos gladiatus</name>
    <dbReference type="NCBI Taxonomy" id="3824"/>
    <lineage>
        <taxon>Eukaryota</taxon>
        <taxon>Viridiplantae</taxon>
        <taxon>Streptophyta</taxon>
        <taxon>Embryophyta</taxon>
        <taxon>Tracheophyta</taxon>
        <taxon>Spermatophyta</taxon>
        <taxon>Magnoliopsida</taxon>
        <taxon>eudicotyledons</taxon>
        <taxon>Gunneridae</taxon>
        <taxon>Pentapetalae</taxon>
        <taxon>rosids</taxon>
        <taxon>fabids</taxon>
        <taxon>Fabales</taxon>
        <taxon>Fabaceae</taxon>
        <taxon>Papilionoideae</taxon>
        <taxon>50 kb inversion clade</taxon>
        <taxon>NPAAA clade</taxon>
        <taxon>indigoferoid/millettioid clade</taxon>
        <taxon>Phaseoleae</taxon>
        <taxon>Canavalia</taxon>
    </lineage>
</organism>
<comment type="caution">
    <text evidence="1">The sequence shown here is derived from an EMBL/GenBank/DDBJ whole genome shotgun (WGS) entry which is preliminary data.</text>
</comment>
<sequence length="303" mass="34306">MMVKVNVDILFSQWQNSLVSPYDSEVRVSWYATWCLYEISDDFTSIAIGMLLKILNSSSVSLLVNYSILTLKVGFYFGGFQLLSDEASSLNQERTSRVHETMMRCVQVTGSWLLLLIRIALLRPCNPSLKVQYTFIFSAPSSKDEETPMAYVVKRRVSSHSSCISMRLQIALHKTHDRRKYLVKVDPVVGNVHMAKRVDFGFHIVSFDEGRNGLWVMNTPLQTGHDILLTDHELPTILGGESDWDCCISYGSGCGKGRISQTGQLDSSNLYIIIKKVPANRPYDWTMLYLIMGPKYPACSYSI</sequence>
<keyword evidence="2" id="KW-1185">Reference proteome</keyword>
<gene>
    <name evidence="1" type="ORF">VNO77_33926</name>
</gene>
<dbReference type="EMBL" id="JAYMYQ010000008">
    <property type="protein sequence ID" value="KAK7315380.1"/>
    <property type="molecule type" value="Genomic_DNA"/>
</dbReference>